<dbReference type="EMBL" id="QXTE01000653">
    <property type="protein sequence ID" value="TFJ96520.1"/>
    <property type="molecule type" value="Genomic_DNA"/>
</dbReference>
<feature type="domain" description="G-protein coupled receptors family 1 profile" evidence="12">
    <location>
        <begin position="51"/>
        <end position="293"/>
    </location>
</feature>
<dbReference type="PRINTS" id="PR00526">
    <property type="entry name" value="FMETLEUPHER"/>
</dbReference>
<evidence type="ECO:0000256" key="10">
    <source>
        <dbReference type="SAM" id="MobiDB-lite"/>
    </source>
</evidence>
<keyword evidence="4" id="KW-0297">G-protein coupled receptor</keyword>
<name>A0A4D9DGZ7_9SAUR</name>
<evidence type="ECO:0000256" key="9">
    <source>
        <dbReference type="ARBA" id="ARBA00025736"/>
    </source>
</evidence>
<protein>
    <submittedName>
        <fullName evidence="13">Acyltransferase</fullName>
    </submittedName>
</protein>
<dbReference type="GO" id="GO:0004930">
    <property type="term" value="F:G protein-coupled receptor activity"/>
    <property type="evidence" value="ECO:0007669"/>
    <property type="project" value="UniProtKB-KW"/>
</dbReference>
<dbReference type="GO" id="GO:0005886">
    <property type="term" value="C:plasma membrane"/>
    <property type="evidence" value="ECO:0007669"/>
    <property type="project" value="TreeGrafter"/>
</dbReference>
<evidence type="ECO:0000256" key="5">
    <source>
        <dbReference type="ARBA" id="ARBA00023136"/>
    </source>
</evidence>
<organism evidence="13 14">
    <name type="scientific">Platysternon megacephalum</name>
    <name type="common">big-headed turtle</name>
    <dbReference type="NCBI Taxonomy" id="55544"/>
    <lineage>
        <taxon>Eukaryota</taxon>
        <taxon>Metazoa</taxon>
        <taxon>Chordata</taxon>
        <taxon>Craniata</taxon>
        <taxon>Vertebrata</taxon>
        <taxon>Euteleostomi</taxon>
        <taxon>Archelosauria</taxon>
        <taxon>Testudinata</taxon>
        <taxon>Testudines</taxon>
        <taxon>Cryptodira</taxon>
        <taxon>Durocryptodira</taxon>
        <taxon>Testudinoidea</taxon>
        <taxon>Platysternidae</taxon>
        <taxon>Platysternon</taxon>
    </lineage>
</organism>
<keyword evidence="5 11" id="KW-0472">Membrane</keyword>
<comment type="subcellular location">
    <subcellularLocation>
        <location evidence="1">Membrane</location>
        <topology evidence="1">Multi-pass membrane protein</topology>
    </subcellularLocation>
</comment>
<evidence type="ECO:0000256" key="3">
    <source>
        <dbReference type="ARBA" id="ARBA00022989"/>
    </source>
</evidence>
<dbReference type="Gene3D" id="1.20.1070.10">
    <property type="entry name" value="Rhodopsin 7-helix transmembrane proteins"/>
    <property type="match status" value="1"/>
</dbReference>
<dbReference type="OrthoDB" id="9835842at2759"/>
<feature type="transmembrane region" description="Helical" evidence="11">
    <location>
        <begin position="70"/>
        <end position="92"/>
    </location>
</feature>
<gene>
    <name evidence="13" type="ORF">DR999_PMT21690</name>
</gene>
<keyword evidence="13" id="KW-0808">Transferase</keyword>
<feature type="compositionally biased region" description="Polar residues" evidence="10">
    <location>
        <begin position="9"/>
        <end position="22"/>
    </location>
</feature>
<feature type="transmembrane region" description="Helical" evidence="11">
    <location>
        <begin position="277"/>
        <end position="296"/>
    </location>
</feature>
<dbReference type="PANTHER" id="PTHR24225:SF24">
    <property type="entry name" value="G-PROTEIN COUPLED RECEPTORS FAMILY 1 PROFILE DOMAIN-CONTAINING PROTEIN"/>
    <property type="match status" value="1"/>
</dbReference>
<comment type="caution">
    <text evidence="13">The sequence shown here is derived from an EMBL/GenBank/DDBJ whole genome shotgun (WGS) entry which is preliminary data.</text>
</comment>
<dbReference type="InterPro" id="IPR000276">
    <property type="entry name" value="GPCR_Rhodpsn"/>
</dbReference>
<proteinExistence type="inferred from homology"/>
<evidence type="ECO:0000256" key="2">
    <source>
        <dbReference type="ARBA" id="ARBA00022692"/>
    </source>
</evidence>
<keyword evidence="8" id="KW-0807">Transducer</keyword>
<dbReference type="Proteomes" id="UP000297703">
    <property type="component" value="Unassembled WGS sequence"/>
</dbReference>
<reference evidence="13 14" key="2">
    <citation type="submission" date="2019-04" db="EMBL/GenBank/DDBJ databases">
        <title>The genome sequence of big-headed turtle.</title>
        <authorList>
            <person name="Gong S."/>
        </authorList>
    </citation>
    <scope>NUCLEOTIDE SEQUENCE [LARGE SCALE GENOMIC DNA]</scope>
    <source>
        <strain evidence="13">DO16091913</strain>
        <tissue evidence="13">Muscle</tissue>
    </source>
</reference>
<keyword evidence="14" id="KW-1185">Reference proteome</keyword>
<dbReference type="PRINTS" id="PR00237">
    <property type="entry name" value="GPCRRHODOPSN"/>
</dbReference>
<evidence type="ECO:0000256" key="1">
    <source>
        <dbReference type="ARBA" id="ARBA00004141"/>
    </source>
</evidence>
<keyword evidence="7" id="KW-0675">Receptor</keyword>
<dbReference type="InterPro" id="IPR000826">
    <property type="entry name" value="Formyl_rcpt-rel"/>
</dbReference>
<feature type="region of interest" description="Disordered" evidence="10">
    <location>
        <begin position="322"/>
        <end position="347"/>
    </location>
</feature>
<evidence type="ECO:0000256" key="6">
    <source>
        <dbReference type="ARBA" id="ARBA00023157"/>
    </source>
</evidence>
<reference evidence="13 14" key="1">
    <citation type="submission" date="2019-04" db="EMBL/GenBank/DDBJ databases">
        <title>Draft genome of the big-headed turtle Platysternon megacephalum.</title>
        <authorList>
            <person name="Gong S."/>
        </authorList>
    </citation>
    <scope>NUCLEOTIDE SEQUENCE [LARGE SCALE GENOMIC DNA]</scope>
    <source>
        <strain evidence="13">DO16091913</strain>
        <tissue evidence="13">Muscle</tissue>
    </source>
</reference>
<comment type="similarity">
    <text evidence="9">Belongs to the chemokine-like receptor (CMKLR) family.</text>
</comment>
<keyword evidence="3 11" id="KW-1133">Transmembrane helix</keyword>
<dbReference type="PANTHER" id="PTHR24225">
    <property type="entry name" value="CHEMOTACTIC RECEPTOR"/>
    <property type="match status" value="1"/>
</dbReference>
<feature type="transmembrane region" description="Helical" evidence="11">
    <location>
        <begin position="201"/>
        <end position="225"/>
    </location>
</feature>
<keyword evidence="13" id="KW-0012">Acyltransferase</keyword>
<keyword evidence="2 11" id="KW-0812">Transmembrane</keyword>
<dbReference type="GO" id="GO:0016746">
    <property type="term" value="F:acyltransferase activity"/>
    <property type="evidence" value="ECO:0007669"/>
    <property type="project" value="UniProtKB-KW"/>
</dbReference>
<evidence type="ECO:0000256" key="4">
    <source>
        <dbReference type="ARBA" id="ARBA00023040"/>
    </source>
</evidence>
<keyword evidence="6" id="KW-1015">Disulfide bond</keyword>
<dbReference type="GO" id="GO:0007204">
    <property type="term" value="P:positive regulation of cytosolic calcium ion concentration"/>
    <property type="evidence" value="ECO:0007669"/>
    <property type="project" value="TreeGrafter"/>
</dbReference>
<feature type="transmembrane region" description="Helical" evidence="11">
    <location>
        <begin position="237"/>
        <end position="257"/>
    </location>
</feature>
<dbReference type="STRING" id="55544.A0A4D9DGZ7"/>
<feature type="region of interest" description="Disordered" evidence="10">
    <location>
        <begin position="1"/>
        <end position="22"/>
    </location>
</feature>
<feature type="transmembrane region" description="Helical" evidence="11">
    <location>
        <begin position="112"/>
        <end position="129"/>
    </location>
</feature>
<dbReference type="AlphaFoldDB" id="A0A4D9DGZ7"/>
<dbReference type="Pfam" id="PF00001">
    <property type="entry name" value="7tm_1"/>
    <property type="match status" value="1"/>
</dbReference>
<feature type="transmembrane region" description="Helical" evidence="11">
    <location>
        <begin position="36"/>
        <end position="58"/>
    </location>
</feature>
<dbReference type="GO" id="GO:0006954">
    <property type="term" value="P:inflammatory response"/>
    <property type="evidence" value="ECO:0007669"/>
    <property type="project" value="TreeGrafter"/>
</dbReference>
<dbReference type="PROSITE" id="PS50262">
    <property type="entry name" value="G_PROTEIN_RECEP_F1_2"/>
    <property type="match status" value="1"/>
</dbReference>
<dbReference type="InterPro" id="IPR017452">
    <property type="entry name" value="GPCR_Rhodpsn_7TM"/>
</dbReference>
<evidence type="ECO:0000313" key="14">
    <source>
        <dbReference type="Proteomes" id="UP000297703"/>
    </source>
</evidence>
<evidence type="ECO:0000256" key="7">
    <source>
        <dbReference type="ARBA" id="ARBA00023170"/>
    </source>
</evidence>
<evidence type="ECO:0000256" key="11">
    <source>
        <dbReference type="SAM" id="Phobius"/>
    </source>
</evidence>
<sequence>MASPFPTRSWGQLSGNATSPVANNSAPPTANVLDQLSVAIFVVSSLLGMVGNGLVVWVTCFRMRRTVNSVWFLSLALADLLYSLLLPFYAAATAAGNHWAFGNFLCKAVNSLLFLSMFASVFQLTLISADRCLLVARPVWAQGFRTPRWAWGAASVAWLLAGAFSAPYLVFRQVHARGERCICINNFGDGATRVVRKRALIVVRFVAGFLAPLLVITACHAVVMLRAGHRGRRPNRMAKVVAAVVLSFFLCWLPYHIFNFLHSSPSNRAAIKVGSSLAFSLTCLGCFLNPLLYAFLGRRFQEGLRGSSRARWLEAAMAEDSLGSGSGRRRNRSLGSNTSSELRMMQP</sequence>
<evidence type="ECO:0000259" key="12">
    <source>
        <dbReference type="PROSITE" id="PS50262"/>
    </source>
</evidence>
<dbReference type="SUPFAM" id="SSF81321">
    <property type="entry name" value="Family A G protein-coupled receptor-like"/>
    <property type="match status" value="1"/>
</dbReference>
<evidence type="ECO:0000313" key="13">
    <source>
        <dbReference type="EMBL" id="TFJ96520.1"/>
    </source>
</evidence>
<evidence type="ECO:0000256" key="8">
    <source>
        <dbReference type="ARBA" id="ARBA00023224"/>
    </source>
</evidence>
<dbReference type="GO" id="GO:0007200">
    <property type="term" value="P:phospholipase C-activating G protein-coupled receptor signaling pathway"/>
    <property type="evidence" value="ECO:0007669"/>
    <property type="project" value="TreeGrafter"/>
</dbReference>
<dbReference type="GO" id="GO:0004875">
    <property type="term" value="F:complement receptor activity"/>
    <property type="evidence" value="ECO:0007669"/>
    <property type="project" value="TreeGrafter"/>
</dbReference>
<dbReference type="FunFam" id="1.20.1070.10:FF:000034">
    <property type="entry name" value="G-protein coupled receptor 1"/>
    <property type="match status" value="1"/>
</dbReference>
<feature type="transmembrane region" description="Helical" evidence="11">
    <location>
        <begin position="149"/>
        <end position="170"/>
    </location>
</feature>
<accession>A0A4D9DGZ7</accession>